<evidence type="ECO:0000313" key="3">
    <source>
        <dbReference type="Proteomes" id="UP001049176"/>
    </source>
</evidence>
<gene>
    <name evidence="2" type="ORF">E1B28_005595</name>
</gene>
<name>A0A9P7S453_9AGAR</name>
<evidence type="ECO:0000313" key="2">
    <source>
        <dbReference type="EMBL" id="KAG7094780.1"/>
    </source>
</evidence>
<feature type="chain" id="PRO_5040335197" description="Secreted protein" evidence="1">
    <location>
        <begin position="19"/>
        <end position="137"/>
    </location>
</feature>
<evidence type="ECO:0008006" key="4">
    <source>
        <dbReference type="Google" id="ProtNLM"/>
    </source>
</evidence>
<proteinExistence type="predicted"/>
<evidence type="ECO:0000256" key="1">
    <source>
        <dbReference type="SAM" id="SignalP"/>
    </source>
</evidence>
<dbReference type="EMBL" id="CM032183">
    <property type="protein sequence ID" value="KAG7094780.1"/>
    <property type="molecule type" value="Genomic_DNA"/>
</dbReference>
<reference evidence="2" key="1">
    <citation type="journal article" date="2021" name="Genome Biol. Evol.">
        <title>The assembled and annotated genome of the fairy-ring fungus Marasmius oreades.</title>
        <authorList>
            <person name="Hiltunen M."/>
            <person name="Ament-Velasquez S.L."/>
            <person name="Johannesson H."/>
        </authorList>
    </citation>
    <scope>NUCLEOTIDE SEQUENCE</scope>
    <source>
        <strain evidence="2">03SP1</strain>
    </source>
</reference>
<dbReference type="GeneID" id="66074671"/>
<dbReference type="Proteomes" id="UP001049176">
    <property type="component" value="Chromosome 3"/>
</dbReference>
<sequence length="137" mass="15185">MAMRFMLATILSFCETSSSSISTPSSDASGPMMMAMLQDQRFNLPLVFERLRAHPADGVLSVLIGVRPTAPPHSIADITFYHLMSYTGATTKDVWSPLCIWRALGNFNHTFTVKPGMIHLYSSIIFPCDARQDLRGT</sequence>
<keyword evidence="1" id="KW-0732">Signal</keyword>
<comment type="caution">
    <text evidence="2">The sequence shown here is derived from an EMBL/GenBank/DDBJ whole genome shotgun (WGS) entry which is preliminary data.</text>
</comment>
<dbReference type="AlphaFoldDB" id="A0A9P7S453"/>
<accession>A0A9P7S453</accession>
<dbReference type="RefSeq" id="XP_043011250.1">
    <property type="nucleotide sequence ID" value="XM_043160740.1"/>
</dbReference>
<keyword evidence="3" id="KW-1185">Reference proteome</keyword>
<organism evidence="2 3">
    <name type="scientific">Marasmius oreades</name>
    <name type="common">fairy-ring Marasmius</name>
    <dbReference type="NCBI Taxonomy" id="181124"/>
    <lineage>
        <taxon>Eukaryota</taxon>
        <taxon>Fungi</taxon>
        <taxon>Dikarya</taxon>
        <taxon>Basidiomycota</taxon>
        <taxon>Agaricomycotina</taxon>
        <taxon>Agaricomycetes</taxon>
        <taxon>Agaricomycetidae</taxon>
        <taxon>Agaricales</taxon>
        <taxon>Marasmiineae</taxon>
        <taxon>Marasmiaceae</taxon>
        <taxon>Marasmius</taxon>
    </lineage>
</organism>
<feature type="signal peptide" evidence="1">
    <location>
        <begin position="1"/>
        <end position="18"/>
    </location>
</feature>
<protein>
    <recommendedName>
        <fullName evidence="4">Secreted protein</fullName>
    </recommendedName>
</protein>